<reference evidence="3 4" key="1">
    <citation type="submission" date="2016-11" db="EMBL/GenBank/DDBJ databases">
        <authorList>
            <person name="Jaros S."/>
            <person name="Januszkiewicz K."/>
            <person name="Wedrychowicz H."/>
        </authorList>
    </citation>
    <scope>NUCLEOTIDE SEQUENCE [LARGE SCALE GENOMIC DNA]</scope>
    <source>
        <strain evidence="3 4">DSM 4740</strain>
    </source>
</reference>
<dbReference type="Proteomes" id="UP000184123">
    <property type="component" value="Unassembled WGS sequence"/>
</dbReference>
<evidence type="ECO:0000313" key="3">
    <source>
        <dbReference type="EMBL" id="SHM45858.1"/>
    </source>
</evidence>
<dbReference type="RefSeq" id="WP_073436058.1">
    <property type="nucleotide sequence ID" value="NZ_BJXU01000084.1"/>
</dbReference>
<protein>
    <submittedName>
        <fullName evidence="3">Uncharacterized protein</fullName>
    </submittedName>
</protein>
<keyword evidence="5" id="KW-1185">Reference proteome</keyword>
<organism evidence="3 4">
    <name type="scientific">Halomonas cupida</name>
    <dbReference type="NCBI Taxonomy" id="44933"/>
    <lineage>
        <taxon>Bacteria</taxon>
        <taxon>Pseudomonadati</taxon>
        <taxon>Pseudomonadota</taxon>
        <taxon>Gammaproteobacteria</taxon>
        <taxon>Oceanospirillales</taxon>
        <taxon>Halomonadaceae</taxon>
        <taxon>Halomonas</taxon>
    </lineage>
</organism>
<feature type="region of interest" description="Disordered" evidence="1">
    <location>
        <begin position="76"/>
        <end position="103"/>
    </location>
</feature>
<dbReference type="STRING" id="44933.SAMN05660971_03035"/>
<evidence type="ECO:0000256" key="1">
    <source>
        <dbReference type="SAM" id="MobiDB-lite"/>
    </source>
</evidence>
<name>A0A1M7IYR5_9GAMM</name>
<dbReference type="EMBL" id="BJXU01000084">
    <property type="protein sequence ID" value="GEN24243.1"/>
    <property type="molecule type" value="Genomic_DNA"/>
</dbReference>
<accession>A0A1M7IYR5</accession>
<dbReference type="OrthoDB" id="6172275at2"/>
<reference evidence="2 5" key="2">
    <citation type="submission" date="2019-07" db="EMBL/GenBank/DDBJ databases">
        <title>Whole genome shotgun sequence of Halomonas cupida NBRC 102219.</title>
        <authorList>
            <person name="Hosoyama A."/>
            <person name="Uohara A."/>
            <person name="Ohji S."/>
            <person name="Ichikawa N."/>
        </authorList>
    </citation>
    <scope>NUCLEOTIDE SEQUENCE [LARGE SCALE GENOMIC DNA]</scope>
    <source>
        <strain evidence="2 5">NBRC 102219</strain>
    </source>
</reference>
<evidence type="ECO:0000313" key="4">
    <source>
        <dbReference type="Proteomes" id="UP000184123"/>
    </source>
</evidence>
<dbReference type="AlphaFoldDB" id="A0A1M7IYR5"/>
<evidence type="ECO:0000313" key="5">
    <source>
        <dbReference type="Proteomes" id="UP000321726"/>
    </source>
</evidence>
<gene>
    <name evidence="2" type="ORF">HCU01_21920</name>
    <name evidence="3" type="ORF">SAMN05660971_03035</name>
</gene>
<proteinExistence type="predicted"/>
<evidence type="ECO:0000313" key="2">
    <source>
        <dbReference type="EMBL" id="GEN24243.1"/>
    </source>
</evidence>
<dbReference type="EMBL" id="FRCA01000008">
    <property type="protein sequence ID" value="SHM45858.1"/>
    <property type="molecule type" value="Genomic_DNA"/>
</dbReference>
<sequence>MPSPNQRLQHDTRAWQSALDQALAAHGGEHALARYDHLAHAFPAPQYDPRDEHHPHLNLDALKRWALYRGWRAQPALDRSNRGSAKSPPIRFIRLAGRTATSH</sequence>
<dbReference type="Proteomes" id="UP000321726">
    <property type="component" value="Unassembled WGS sequence"/>
</dbReference>